<dbReference type="Pfam" id="PF17168">
    <property type="entry name" value="DUF5127"/>
    <property type="match status" value="1"/>
</dbReference>
<feature type="domain" description="DUF4964" evidence="2">
    <location>
        <begin position="44"/>
        <end position="100"/>
    </location>
</feature>
<comment type="caution">
    <text evidence="5">The sequence shown here is derived from an EMBL/GenBank/DDBJ whole genome shotgun (WGS) entry which is preliminary data.</text>
</comment>
<organism evidence="5 6">
    <name type="scientific">Geodia barretti</name>
    <name type="common">Barrett's horny sponge</name>
    <dbReference type="NCBI Taxonomy" id="519541"/>
    <lineage>
        <taxon>Eukaryota</taxon>
        <taxon>Metazoa</taxon>
        <taxon>Porifera</taxon>
        <taxon>Demospongiae</taxon>
        <taxon>Heteroscleromorpha</taxon>
        <taxon>Tetractinellida</taxon>
        <taxon>Astrophorina</taxon>
        <taxon>Geodiidae</taxon>
        <taxon>Geodia</taxon>
    </lineage>
</organism>
<name>A0AA35RCE0_GEOBA</name>
<gene>
    <name evidence="5" type="ORF">GBAR_LOCUS5593</name>
</gene>
<dbReference type="InterPro" id="IPR052743">
    <property type="entry name" value="Glutaminase_GtaA"/>
</dbReference>
<protein>
    <submittedName>
        <fullName evidence="5">Glutaminase A</fullName>
    </submittedName>
</protein>
<feature type="domain" description="Glutaminase A central" evidence="3">
    <location>
        <begin position="392"/>
        <end position="744"/>
    </location>
</feature>
<dbReference type="Pfam" id="PF16335">
    <property type="entry name" value="GtaA_6_Hairpin"/>
    <property type="match status" value="1"/>
</dbReference>
<proteinExistence type="predicted"/>
<dbReference type="InterPro" id="IPR032514">
    <property type="entry name" value="GtaA_central"/>
</dbReference>
<reference evidence="5" key="1">
    <citation type="submission" date="2023-03" db="EMBL/GenBank/DDBJ databases">
        <authorList>
            <person name="Steffen K."/>
            <person name="Cardenas P."/>
        </authorList>
    </citation>
    <scope>NUCLEOTIDE SEQUENCE</scope>
</reference>
<feature type="signal peptide" evidence="1">
    <location>
        <begin position="1"/>
        <end position="27"/>
    </location>
</feature>
<dbReference type="Pfam" id="PF16334">
    <property type="entry name" value="DUF4964"/>
    <property type="match status" value="1"/>
</dbReference>
<evidence type="ECO:0000259" key="3">
    <source>
        <dbReference type="Pfam" id="PF16335"/>
    </source>
</evidence>
<dbReference type="EMBL" id="CASHTH010000815">
    <property type="protein sequence ID" value="CAI8008071.1"/>
    <property type="molecule type" value="Genomic_DNA"/>
</dbReference>
<dbReference type="InterPro" id="IPR032515">
    <property type="entry name" value="DUF4964"/>
</dbReference>
<evidence type="ECO:0000313" key="5">
    <source>
        <dbReference type="EMBL" id="CAI8008071.1"/>
    </source>
</evidence>
<dbReference type="PANTHER" id="PTHR31987:SF1">
    <property type="entry name" value="GLUTAMINASE A"/>
    <property type="match status" value="1"/>
</dbReference>
<dbReference type="Proteomes" id="UP001174909">
    <property type="component" value="Unassembled WGS sequence"/>
</dbReference>
<evidence type="ECO:0000259" key="4">
    <source>
        <dbReference type="Pfam" id="PF17168"/>
    </source>
</evidence>
<feature type="chain" id="PRO_5041289032" evidence="1">
    <location>
        <begin position="28"/>
        <end position="753"/>
    </location>
</feature>
<evidence type="ECO:0000313" key="6">
    <source>
        <dbReference type="Proteomes" id="UP001174909"/>
    </source>
</evidence>
<evidence type="ECO:0000259" key="2">
    <source>
        <dbReference type="Pfam" id="PF16334"/>
    </source>
</evidence>
<feature type="domain" description="Glutaminase A N-terminal" evidence="4">
    <location>
        <begin position="118"/>
        <end position="301"/>
    </location>
</feature>
<dbReference type="PANTHER" id="PTHR31987">
    <property type="entry name" value="GLUTAMINASE A-RELATED"/>
    <property type="match status" value="1"/>
</dbReference>
<dbReference type="AlphaFoldDB" id="A0AA35RCE0"/>
<evidence type="ECO:0000256" key="1">
    <source>
        <dbReference type="SAM" id="SignalP"/>
    </source>
</evidence>
<accession>A0AA35RCE0</accession>
<keyword evidence="6" id="KW-1185">Reference proteome</keyword>
<sequence length="753" mass="86643">MMASCFPSLVARLLVSFFLILQCVVEGKVSGAVQPEKYDRFTAGFRPPSVPLVVVDPYFSVWSMAENLYDDVTRFWTGRPVNMSGMMSIDDAVYRFMSNEPFLPEESMKQVNVSVFPTQTVYTFQQDGVQLVLTFSTPAVWNYLYSFPVTFLSYYVRSVDGRNHTVRLYYDNSAEGTVSDNSHFVVWERVNVSQNYDTMRIGNFHQNYCYQSNDRIDWGYWFVQVAADPSVSTSMAFTELSRMSFITNSPLPPDDKNQPRPCDDMTPALAVAWDLGVVSPGITLSRSLTLAYDQVYSIKVILMKLLRQKLLRENQVNKPICKLPLTYLVCLLPVCILWRHHGGYFGTLMAPQWKQEFGSAEKMLAEVNRDELIMTMDSEDDRITSQLYAEGGSNYTTISSLAWRQATGATVAVYNYVTDETWMFMKEISSDGDVSTVDVVYPASPLFLWNYNHSFSPIKLILLPILNYANNETAKYGLNVPYNLSWAPHHLGTWPVCDLPPNRQEQMPMEESGNMLIMLAYLVKRDGDLSFLEPYWNLLSIWGQYLAASLPDPEDQLCTDDFEGPSPHNSNLAVKGMVGLRAYAYLLEKKKETKEAEELQKMDLNFTKIWWLDSMDGLTELHSRLQYNLHDTWSLKYNFLFRQVMNFTDIFTDEDITRELNFYMTRINEFGIPLDDRQAYTKADWQMWVAAMGTQDQFETITDLVYSFADKTPNMVPMTDWYYTFTAELKGFRARPVVGGFFSRMLLNYAVKA</sequence>
<dbReference type="InterPro" id="IPR033433">
    <property type="entry name" value="GtaA_N"/>
</dbReference>
<keyword evidence="1" id="KW-0732">Signal</keyword>